<keyword evidence="2" id="KW-1003">Cell membrane</keyword>
<dbReference type="GO" id="GO:0005886">
    <property type="term" value="C:plasma membrane"/>
    <property type="evidence" value="ECO:0007669"/>
    <property type="project" value="UniProtKB-SubCell"/>
</dbReference>
<feature type="transmembrane region" description="Helical" evidence="6">
    <location>
        <begin position="227"/>
        <end position="249"/>
    </location>
</feature>
<dbReference type="InterPro" id="IPR018076">
    <property type="entry name" value="T2SS_GspF_dom"/>
</dbReference>
<evidence type="ECO:0000256" key="4">
    <source>
        <dbReference type="ARBA" id="ARBA00022989"/>
    </source>
</evidence>
<dbReference type="Proteomes" id="UP000477651">
    <property type="component" value="Unassembled WGS sequence"/>
</dbReference>
<feature type="transmembrane region" description="Helical" evidence="6">
    <location>
        <begin position="76"/>
        <end position="94"/>
    </location>
</feature>
<evidence type="ECO:0000256" key="1">
    <source>
        <dbReference type="ARBA" id="ARBA00004651"/>
    </source>
</evidence>
<name>A0A6L9Y483_9BURK</name>
<evidence type="ECO:0000313" key="9">
    <source>
        <dbReference type="Proteomes" id="UP000477651"/>
    </source>
</evidence>
<keyword evidence="3 6" id="KW-0812">Transmembrane</keyword>
<evidence type="ECO:0000259" key="7">
    <source>
        <dbReference type="Pfam" id="PF00482"/>
    </source>
</evidence>
<evidence type="ECO:0000256" key="2">
    <source>
        <dbReference type="ARBA" id="ARBA00022475"/>
    </source>
</evidence>
<dbReference type="RefSeq" id="WP_163763917.1">
    <property type="nucleotide sequence ID" value="NZ_JAAGYR010000003.1"/>
</dbReference>
<keyword evidence="9" id="KW-1185">Reference proteome</keyword>
<proteinExistence type="predicted"/>
<dbReference type="PANTHER" id="PTHR35007">
    <property type="entry name" value="INTEGRAL MEMBRANE PROTEIN-RELATED"/>
    <property type="match status" value="1"/>
</dbReference>
<reference evidence="8 9" key="1">
    <citation type="submission" date="2020-02" db="EMBL/GenBank/DDBJ databases">
        <title>Pelistega sp. NLN82 were isolated from wild rodents of the Hainan Island.</title>
        <authorList>
            <person name="Niu N."/>
            <person name="Zhou J."/>
        </authorList>
    </citation>
    <scope>NUCLEOTIDE SEQUENCE [LARGE SCALE GENOMIC DNA]</scope>
    <source>
        <strain evidence="8 9">NLN82</strain>
    </source>
</reference>
<evidence type="ECO:0000313" key="8">
    <source>
        <dbReference type="EMBL" id="NEN75201.1"/>
    </source>
</evidence>
<dbReference type="Pfam" id="PF00482">
    <property type="entry name" value="T2SSF"/>
    <property type="match status" value="1"/>
</dbReference>
<dbReference type="PANTHER" id="PTHR35007:SF1">
    <property type="entry name" value="PILUS ASSEMBLY PROTEIN"/>
    <property type="match status" value="1"/>
</dbReference>
<comment type="subcellular location">
    <subcellularLocation>
        <location evidence="1">Cell membrane</location>
        <topology evidence="1">Multi-pass membrane protein</topology>
    </subcellularLocation>
</comment>
<feature type="transmembrane region" description="Helical" evidence="6">
    <location>
        <begin position="255"/>
        <end position="276"/>
    </location>
</feature>
<keyword evidence="5 6" id="KW-0472">Membrane</keyword>
<accession>A0A6L9Y483</accession>
<dbReference type="AlphaFoldDB" id="A0A6L9Y483"/>
<evidence type="ECO:0000256" key="3">
    <source>
        <dbReference type="ARBA" id="ARBA00022692"/>
    </source>
</evidence>
<gene>
    <name evidence="8" type="ORF">F9B74_02515</name>
</gene>
<keyword evidence="4 6" id="KW-1133">Transmembrane helix</keyword>
<protein>
    <recommendedName>
        <fullName evidence="7">Type II secretion system protein GspF domain-containing protein</fullName>
    </recommendedName>
</protein>
<evidence type="ECO:0000256" key="5">
    <source>
        <dbReference type="ARBA" id="ARBA00023136"/>
    </source>
</evidence>
<feature type="transmembrane region" description="Helical" evidence="6">
    <location>
        <begin position="6"/>
        <end position="27"/>
    </location>
</feature>
<dbReference type="EMBL" id="JAAGYR010000003">
    <property type="protein sequence ID" value="NEN75201.1"/>
    <property type="molecule type" value="Genomic_DNA"/>
</dbReference>
<feature type="transmembrane region" description="Helical" evidence="6">
    <location>
        <begin position="47"/>
        <end position="70"/>
    </location>
</feature>
<dbReference type="InterPro" id="IPR042094">
    <property type="entry name" value="T2SS_GspF_sf"/>
</dbReference>
<sequence length="280" mass="31409">MILTFILMSVCLSLLSFLFIKMFNIALKRYEAHFKGQAKHNLTEIFLFLDPVQLWSAAFLCCLVCMMGAWFVTSHLFISLIVGGIFLFLPPFIFHRLKKQRLHRFEMQLPHMLTALSGALKAGSGVQSALKLVVQESEAPLSQEFGLMLREQRLGLSLEQALDNLLSRMPAESTQLVVASLKISAQTGGNLAEALERVAQTLRDIQQIRGKIDALTSQGRMQMKAMVGVPMVLMLVMNFGEVNTLSLFLSSQTGWLVLALIIFLEICGIFFIRRIINIDV</sequence>
<comment type="caution">
    <text evidence="8">The sequence shown here is derived from an EMBL/GenBank/DDBJ whole genome shotgun (WGS) entry which is preliminary data.</text>
</comment>
<evidence type="ECO:0000256" key="6">
    <source>
        <dbReference type="SAM" id="Phobius"/>
    </source>
</evidence>
<dbReference type="Gene3D" id="1.20.81.30">
    <property type="entry name" value="Type II secretion system (T2SS), domain F"/>
    <property type="match status" value="1"/>
</dbReference>
<organism evidence="8 9">
    <name type="scientific">Pelistega ratti</name>
    <dbReference type="NCBI Taxonomy" id="2652177"/>
    <lineage>
        <taxon>Bacteria</taxon>
        <taxon>Pseudomonadati</taxon>
        <taxon>Pseudomonadota</taxon>
        <taxon>Betaproteobacteria</taxon>
        <taxon>Burkholderiales</taxon>
        <taxon>Alcaligenaceae</taxon>
        <taxon>Pelistega</taxon>
    </lineage>
</organism>
<feature type="domain" description="Type II secretion system protein GspF" evidence="7">
    <location>
        <begin position="113"/>
        <end position="237"/>
    </location>
</feature>